<keyword evidence="3" id="KW-1185">Reference proteome</keyword>
<dbReference type="Proteomes" id="UP000070544">
    <property type="component" value="Unassembled WGS sequence"/>
</dbReference>
<evidence type="ECO:0000313" key="2">
    <source>
        <dbReference type="EMBL" id="KXS08970.1"/>
    </source>
</evidence>
<proteinExistence type="predicted"/>
<name>A0A138ZWT6_GONPJ</name>
<organism evidence="2 3">
    <name type="scientific">Gonapodya prolifera (strain JEL478)</name>
    <name type="common">Monoblepharis prolifera</name>
    <dbReference type="NCBI Taxonomy" id="1344416"/>
    <lineage>
        <taxon>Eukaryota</taxon>
        <taxon>Fungi</taxon>
        <taxon>Fungi incertae sedis</taxon>
        <taxon>Chytridiomycota</taxon>
        <taxon>Chytridiomycota incertae sedis</taxon>
        <taxon>Monoblepharidomycetes</taxon>
        <taxon>Monoblepharidales</taxon>
        <taxon>Gonapodyaceae</taxon>
        <taxon>Gonapodya</taxon>
    </lineage>
</organism>
<dbReference type="AlphaFoldDB" id="A0A138ZWT6"/>
<evidence type="ECO:0000256" key="1">
    <source>
        <dbReference type="SAM" id="Coils"/>
    </source>
</evidence>
<gene>
    <name evidence="2" type="ORF">M427DRAFT_50135</name>
</gene>
<dbReference type="CDD" id="cd16387">
    <property type="entry name" value="ParB_N_Srx"/>
    <property type="match status" value="1"/>
</dbReference>
<reference evidence="2 3" key="1">
    <citation type="journal article" date="2015" name="Genome Biol. Evol.">
        <title>Phylogenomic analyses indicate that early fungi evolved digesting cell walls of algal ancestors of land plants.</title>
        <authorList>
            <person name="Chang Y."/>
            <person name="Wang S."/>
            <person name="Sekimoto S."/>
            <person name="Aerts A.L."/>
            <person name="Choi C."/>
            <person name="Clum A."/>
            <person name="LaButti K.M."/>
            <person name="Lindquist E.A."/>
            <person name="Yee Ngan C."/>
            <person name="Ohm R.A."/>
            <person name="Salamov A.A."/>
            <person name="Grigoriev I.V."/>
            <person name="Spatafora J.W."/>
            <person name="Berbee M.L."/>
        </authorList>
    </citation>
    <scope>NUCLEOTIDE SEQUENCE [LARGE SCALE GENOMIC DNA]</scope>
    <source>
        <strain evidence="2 3">JEL478</strain>
    </source>
</reference>
<sequence length="179" mass="20629">MATTNVLQQLEELRKENEALRKENEALRAELQARYDNRMAKDPIIPVSAFRANAKFFLVDAQYIIGHQTWLSLADLKRPQTVKNGGEAYYWLLGQPLKVMPTGDGRFILIDGNHRFFRGLLAKHRFFLVELAIGNPAMRPASYIEIRLSRTDLISVGQFENPWGERLDAFAHFLRNKLT</sequence>
<evidence type="ECO:0000313" key="3">
    <source>
        <dbReference type="Proteomes" id="UP000070544"/>
    </source>
</evidence>
<protein>
    <recommendedName>
        <fullName evidence="4">ParB/Sulfiredoxin domain-containing protein</fullName>
    </recommendedName>
</protein>
<keyword evidence="1" id="KW-0175">Coiled coil</keyword>
<feature type="coiled-coil region" evidence="1">
    <location>
        <begin position="3"/>
        <end position="37"/>
    </location>
</feature>
<accession>A0A138ZWT6</accession>
<evidence type="ECO:0008006" key="4">
    <source>
        <dbReference type="Google" id="ProtNLM"/>
    </source>
</evidence>
<dbReference type="EMBL" id="KQ965906">
    <property type="protein sequence ID" value="KXS08970.1"/>
    <property type="molecule type" value="Genomic_DNA"/>
</dbReference>